<evidence type="ECO:0000259" key="3">
    <source>
        <dbReference type="PROSITE" id="PS51186"/>
    </source>
</evidence>
<organism evidence="4 5">
    <name type="scientific">Caenimonas sedimenti</name>
    <dbReference type="NCBI Taxonomy" id="2596921"/>
    <lineage>
        <taxon>Bacteria</taxon>
        <taxon>Pseudomonadati</taxon>
        <taxon>Pseudomonadota</taxon>
        <taxon>Betaproteobacteria</taxon>
        <taxon>Burkholderiales</taxon>
        <taxon>Comamonadaceae</taxon>
        <taxon>Caenimonas</taxon>
    </lineage>
</organism>
<name>A0A562ZVY6_9BURK</name>
<dbReference type="EMBL" id="VOBQ01000004">
    <property type="protein sequence ID" value="TWO72465.1"/>
    <property type="molecule type" value="Genomic_DNA"/>
</dbReference>
<sequence>MATDAVTFRLARASDAPAMAAMTRSLIEAGLPPRYTEHRMARLIASREHTALAAVGADGVQGFAIMQFGDERAHLVLLGVSAPLQRGGIGRALVEWLVESAQVAGIASIHLELRADNVGAKAFYESLGFSETLVVPGYYEGRIAARRMIRVLRVQAASPG</sequence>
<dbReference type="Proteomes" id="UP000318199">
    <property type="component" value="Unassembled WGS sequence"/>
</dbReference>
<dbReference type="CDD" id="cd04301">
    <property type="entry name" value="NAT_SF"/>
    <property type="match status" value="1"/>
</dbReference>
<dbReference type="PANTHER" id="PTHR43420">
    <property type="entry name" value="ACETYLTRANSFERASE"/>
    <property type="match status" value="1"/>
</dbReference>
<dbReference type="SUPFAM" id="SSF55729">
    <property type="entry name" value="Acyl-CoA N-acyltransferases (Nat)"/>
    <property type="match status" value="1"/>
</dbReference>
<accession>A0A562ZVY6</accession>
<keyword evidence="2" id="KW-0012">Acyltransferase</keyword>
<gene>
    <name evidence="4" type="ORF">FN976_07135</name>
</gene>
<evidence type="ECO:0000256" key="2">
    <source>
        <dbReference type="ARBA" id="ARBA00023315"/>
    </source>
</evidence>
<reference evidence="4 5" key="1">
    <citation type="submission" date="2019-07" db="EMBL/GenBank/DDBJ databases">
        <title>Caenimonas sedimenti sp. nov., isolated from activated sludge.</title>
        <authorList>
            <person name="Xu J."/>
        </authorList>
    </citation>
    <scope>NUCLEOTIDE SEQUENCE [LARGE SCALE GENOMIC DNA]</scope>
    <source>
        <strain evidence="4 5">HX-9-20</strain>
    </source>
</reference>
<evidence type="ECO:0000256" key="1">
    <source>
        <dbReference type="ARBA" id="ARBA00022679"/>
    </source>
</evidence>
<dbReference type="PROSITE" id="PS51186">
    <property type="entry name" value="GNAT"/>
    <property type="match status" value="1"/>
</dbReference>
<dbReference type="OrthoDB" id="9799601at2"/>
<keyword evidence="1 4" id="KW-0808">Transferase</keyword>
<feature type="domain" description="N-acetyltransferase" evidence="3">
    <location>
        <begin position="6"/>
        <end position="153"/>
    </location>
</feature>
<dbReference type="InterPro" id="IPR016181">
    <property type="entry name" value="Acyl_CoA_acyltransferase"/>
</dbReference>
<proteinExistence type="predicted"/>
<comment type="caution">
    <text evidence="4">The sequence shown here is derived from an EMBL/GenBank/DDBJ whole genome shotgun (WGS) entry which is preliminary data.</text>
</comment>
<evidence type="ECO:0000313" key="4">
    <source>
        <dbReference type="EMBL" id="TWO72465.1"/>
    </source>
</evidence>
<evidence type="ECO:0000313" key="5">
    <source>
        <dbReference type="Proteomes" id="UP000318199"/>
    </source>
</evidence>
<dbReference type="InterPro" id="IPR000182">
    <property type="entry name" value="GNAT_dom"/>
</dbReference>
<keyword evidence="5" id="KW-1185">Reference proteome</keyword>
<dbReference type="AlphaFoldDB" id="A0A562ZVY6"/>
<dbReference type="GO" id="GO:0016747">
    <property type="term" value="F:acyltransferase activity, transferring groups other than amino-acyl groups"/>
    <property type="evidence" value="ECO:0007669"/>
    <property type="project" value="InterPro"/>
</dbReference>
<dbReference type="Pfam" id="PF00583">
    <property type="entry name" value="Acetyltransf_1"/>
    <property type="match status" value="1"/>
</dbReference>
<dbReference type="RefSeq" id="WP_145892289.1">
    <property type="nucleotide sequence ID" value="NZ_VOBQ01000004.1"/>
</dbReference>
<dbReference type="Gene3D" id="3.40.630.30">
    <property type="match status" value="1"/>
</dbReference>
<dbReference type="PANTHER" id="PTHR43420:SF12">
    <property type="entry name" value="N-ACETYLTRANSFERASE DOMAIN-CONTAINING PROTEIN"/>
    <property type="match status" value="1"/>
</dbReference>
<protein>
    <submittedName>
        <fullName evidence="4">GNAT family N-acetyltransferase</fullName>
    </submittedName>
</protein>
<dbReference type="InterPro" id="IPR050680">
    <property type="entry name" value="YpeA/RimI_acetyltransf"/>
</dbReference>